<comment type="caution">
    <text evidence="4">The sequence shown here is derived from an EMBL/GenBank/DDBJ whole genome shotgun (WGS) entry which is preliminary data.</text>
</comment>
<evidence type="ECO:0000313" key="4">
    <source>
        <dbReference type="EMBL" id="KGP62627.1"/>
    </source>
</evidence>
<dbReference type="InterPro" id="IPR050266">
    <property type="entry name" value="AB_hydrolase_sf"/>
</dbReference>
<dbReference type="InterPro" id="IPR029058">
    <property type="entry name" value="AB_hydrolase_fold"/>
</dbReference>
<name>A0A0A2SPE3_9GAMM</name>
<organism evidence="4 5">
    <name type="scientific">Legionella norrlandica</name>
    <dbReference type="NCBI Taxonomy" id="1498499"/>
    <lineage>
        <taxon>Bacteria</taxon>
        <taxon>Pseudomonadati</taxon>
        <taxon>Pseudomonadota</taxon>
        <taxon>Gammaproteobacteria</taxon>
        <taxon>Legionellales</taxon>
        <taxon>Legionellaceae</taxon>
        <taxon>Legionella</taxon>
    </lineage>
</organism>
<comment type="similarity">
    <text evidence="1">Belongs to the AB hydrolase superfamily.</text>
</comment>
<proteinExistence type="inferred from homology"/>
<dbReference type="Pfam" id="PF00561">
    <property type="entry name" value="Abhydrolase_1"/>
    <property type="match status" value="1"/>
</dbReference>
<evidence type="ECO:0000256" key="1">
    <source>
        <dbReference type="ARBA" id="ARBA00008645"/>
    </source>
</evidence>
<evidence type="ECO:0000256" key="2">
    <source>
        <dbReference type="ARBA" id="ARBA00022801"/>
    </source>
</evidence>
<dbReference type="SUPFAM" id="SSF53474">
    <property type="entry name" value="alpha/beta-Hydrolases"/>
    <property type="match status" value="1"/>
</dbReference>
<keyword evidence="2" id="KW-0378">Hydrolase</keyword>
<accession>A0A0A2SPE3</accession>
<feature type="domain" description="AB hydrolase-1" evidence="3">
    <location>
        <begin position="24"/>
        <end position="135"/>
    </location>
</feature>
<dbReference type="PANTHER" id="PTHR43798">
    <property type="entry name" value="MONOACYLGLYCEROL LIPASE"/>
    <property type="match status" value="1"/>
</dbReference>
<dbReference type="Gene3D" id="3.40.50.1820">
    <property type="entry name" value="alpha/beta hydrolase"/>
    <property type="match status" value="1"/>
</dbReference>
<dbReference type="EMBL" id="JNCF01000051">
    <property type="protein sequence ID" value="KGP62627.1"/>
    <property type="molecule type" value="Genomic_DNA"/>
</dbReference>
<evidence type="ECO:0000313" key="5">
    <source>
        <dbReference type="Proteomes" id="UP000054422"/>
    </source>
</evidence>
<sequence>METIMLNIPGLSIACKAWGNPNNPPIIALHGWLDNANSFDDIAQYLQNSYYFIAVDLPGHGHSSHLPQGCVYHFTDGIFTVIEIINALELDKVHLLGHSMGACLGSLAAGVAPNRFLSLGLIEGLGPFSQPAETACKQLSNYMHHLLEKQSKSKGYNKFEHAALARSIKGYVSMDIAKTLCERGTQEEDGVYYWRHDRRLLSPSPLQLTETQILSCLLEIKVKTYLIWASNGFSFDSEKMKARIQAVKNIKIDRLEGGHHIHMEKPELISKLLEDFYQSL</sequence>
<dbReference type="STRING" id="1498499.EP47_00785"/>
<dbReference type="RefSeq" id="WP_035890761.1">
    <property type="nucleotide sequence ID" value="NZ_JNCF01000051.1"/>
</dbReference>
<dbReference type="GO" id="GO:0016020">
    <property type="term" value="C:membrane"/>
    <property type="evidence" value="ECO:0007669"/>
    <property type="project" value="TreeGrafter"/>
</dbReference>
<dbReference type="OrthoDB" id="149912at2"/>
<protein>
    <submittedName>
        <fullName evidence="4">Lipase</fullName>
    </submittedName>
</protein>
<reference evidence="4 5" key="1">
    <citation type="submission" date="2014-05" db="EMBL/GenBank/DDBJ databases">
        <authorList>
            <person name="Rizzardi K."/>
            <person name="Winiecka-Krusnell J."/>
            <person name="Ramliden M."/>
            <person name="Alm E."/>
            <person name="Andersson S."/>
            <person name="Byfors S."/>
        </authorList>
    </citation>
    <scope>NUCLEOTIDE SEQUENCE [LARGE SCALE GENOMIC DNA]</scope>
    <source>
        <strain evidence="4 5">LEGN</strain>
    </source>
</reference>
<dbReference type="InterPro" id="IPR000073">
    <property type="entry name" value="AB_hydrolase_1"/>
</dbReference>
<evidence type="ECO:0000259" key="3">
    <source>
        <dbReference type="Pfam" id="PF00561"/>
    </source>
</evidence>
<keyword evidence="5" id="KW-1185">Reference proteome</keyword>
<gene>
    <name evidence="4" type="ORF">EP47_00785</name>
</gene>
<dbReference type="AlphaFoldDB" id="A0A0A2SPE3"/>
<dbReference type="PANTHER" id="PTHR43798:SF14">
    <property type="entry name" value="SERINE HYDROLASE-LIKE PROTEIN DDB_G0286239"/>
    <property type="match status" value="1"/>
</dbReference>
<dbReference type="Proteomes" id="UP000054422">
    <property type="component" value="Unassembled WGS sequence"/>
</dbReference>
<dbReference type="GO" id="GO:0016787">
    <property type="term" value="F:hydrolase activity"/>
    <property type="evidence" value="ECO:0007669"/>
    <property type="project" value="UniProtKB-KW"/>
</dbReference>